<dbReference type="EMBL" id="JBHMCT010000009">
    <property type="protein sequence ID" value="MFB9555547.1"/>
    <property type="molecule type" value="Genomic_DNA"/>
</dbReference>
<name>A0ABV5QPZ9_9ACTN</name>
<evidence type="ECO:0000313" key="3">
    <source>
        <dbReference type="Proteomes" id="UP001589716"/>
    </source>
</evidence>
<proteinExistence type="predicted"/>
<dbReference type="RefSeq" id="WP_345485903.1">
    <property type="nucleotide sequence ID" value="NZ_BAAAWU010000001.1"/>
</dbReference>
<evidence type="ECO:0000313" key="2">
    <source>
        <dbReference type="EMBL" id="MFB9555547.1"/>
    </source>
</evidence>
<keyword evidence="3" id="KW-1185">Reference proteome</keyword>
<gene>
    <name evidence="2" type="ORF">ACFFTP_15305</name>
</gene>
<feature type="region of interest" description="Disordered" evidence="1">
    <location>
        <begin position="1"/>
        <end position="45"/>
    </location>
</feature>
<comment type="caution">
    <text evidence="2">The sequence shown here is derived from an EMBL/GenBank/DDBJ whole genome shotgun (WGS) entry which is preliminary data.</text>
</comment>
<protein>
    <recommendedName>
        <fullName evidence="4">DUF3558 domain-containing protein</fullName>
    </recommendedName>
</protein>
<reference evidence="2 3" key="1">
    <citation type="submission" date="2024-09" db="EMBL/GenBank/DDBJ databases">
        <authorList>
            <person name="Sun Q."/>
            <person name="Mori K."/>
        </authorList>
    </citation>
    <scope>NUCLEOTIDE SEQUENCE [LARGE SCALE GENOMIC DNA]</scope>
    <source>
        <strain evidence="2 3">JCM 4414</strain>
    </source>
</reference>
<evidence type="ECO:0000256" key="1">
    <source>
        <dbReference type="SAM" id="MobiDB-lite"/>
    </source>
</evidence>
<accession>A0ABV5QPZ9</accession>
<dbReference type="Proteomes" id="UP001589716">
    <property type="component" value="Unassembled WGS sequence"/>
</dbReference>
<evidence type="ECO:0008006" key="4">
    <source>
        <dbReference type="Google" id="ProtNLM"/>
    </source>
</evidence>
<feature type="compositionally biased region" description="Pro residues" evidence="1">
    <location>
        <begin position="13"/>
        <end position="40"/>
    </location>
</feature>
<sequence>MISEPELVGGPDFPAPAPGPAPTGTMYPPPPAATPPPAPPRSRRPWLWALGGAVAASALWAGGLAAYDPDDRPDLGGYRTDLDPCEAAKLEGLASALGPRGPAMDEPLKSDHPALFEWDCSVTLAAKPVPYTLRVSYTLHRVTDPGPEFEARRADPQLAGGGDRVGGIGELAYFGGVYGDDSLEVLDGQAVLRLVLEADEYDEEKDRPIEVPQLDPAAVQTYLVEDMQQLMKALKS</sequence>
<organism evidence="2 3">
    <name type="scientific">Streptomyces roseoviridis</name>
    <dbReference type="NCBI Taxonomy" id="67361"/>
    <lineage>
        <taxon>Bacteria</taxon>
        <taxon>Bacillati</taxon>
        <taxon>Actinomycetota</taxon>
        <taxon>Actinomycetes</taxon>
        <taxon>Kitasatosporales</taxon>
        <taxon>Streptomycetaceae</taxon>
        <taxon>Streptomyces</taxon>
    </lineage>
</organism>